<comment type="function">
    <text evidence="13">Involved in the digestion of the blood meal.</text>
</comment>
<name>A0A2J7REM7_9NEOP</name>
<evidence type="ECO:0000256" key="1">
    <source>
        <dbReference type="ARBA" id="ARBA00001947"/>
    </source>
</evidence>
<dbReference type="InterPro" id="IPR057247">
    <property type="entry name" value="CARBOXYPEPT_ZN_2"/>
</dbReference>
<evidence type="ECO:0000256" key="9">
    <source>
        <dbReference type="ARBA" id="ARBA00022801"/>
    </source>
</evidence>
<dbReference type="Gene3D" id="3.30.70.340">
    <property type="entry name" value="Metallocarboxypeptidase-like"/>
    <property type="match status" value="1"/>
</dbReference>
<dbReference type="GO" id="GO:0004181">
    <property type="term" value="F:metallocarboxypeptidase activity"/>
    <property type="evidence" value="ECO:0007669"/>
    <property type="project" value="InterPro"/>
</dbReference>
<keyword evidence="5 18" id="KW-0121">Carboxypeptidase</keyword>
<comment type="similarity">
    <text evidence="3 15">Belongs to the peptidase M14 family.</text>
</comment>
<dbReference type="SMART" id="SM00631">
    <property type="entry name" value="Zn_pept"/>
    <property type="match status" value="1"/>
</dbReference>
<dbReference type="GO" id="GO:0005615">
    <property type="term" value="C:extracellular space"/>
    <property type="evidence" value="ECO:0007669"/>
    <property type="project" value="TreeGrafter"/>
</dbReference>
<dbReference type="CDD" id="cd03860">
    <property type="entry name" value="M14_CP_A-B_like"/>
    <property type="match status" value="1"/>
</dbReference>
<dbReference type="InterPro" id="IPR000834">
    <property type="entry name" value="Peptidase_M14"/>
</dbReference>
<keyword evidence="11" id="KW-0482">Metalloprotease</keyword>
<proteinExistence type="inferred from homology"/>
<comment type="subcellular location">
    <subcellularLocation>
        <location evidence="2">Secreted</location>
    </subcellularLocation>
</comment>
<keyword evidence="7" id="KW-0479">Metal-binding</keyword>
<comment type="cofactor">
    <cofactor evidence="1">
        <name>Zn(2+)</name>
        <dbReference type="ChEBI" id="CHEBI:29105"/>
    </cofactor>
</comment>
<dbReference type="GO" id="GO:0008270">
    <property type="term" value="F:zinc ion binding"/>
    <property type="evidence" value="ECO:0007669"/>
    <property type="project" value="InterPro"/>
</dbReference>
<dbReference type="FunFam" id="3.30.70.340:FF:000002">
    <property type="entry name" value="Carboxypeptidase A"/>
    <property type="match status" value="1"/>
</dbReference>
<evidence type="ECO:0000256" key="7">
    <source>
        <dbReference type="ARBA" id="ARBA00022723"/>
    </source>
</evidence>
<evidence type="ECO:0000256" key="16">
    <source>
        <dbReference type="SAM" id="SignalP"/>
    </source>
</evidence>
<gene>
    <name evidence="18" type="ORF">B7P43_G16700</name>
</gene>
<keyword evidence="12" id="KW-1015">Disulfide bond</keyword>
<dbReference type="PRINTS" id="PR00765">
    <property type="entry name" value="CRBOXYPTASEA"/>
</dbReference>
<dbReference type="FunFam" id="3.40.630.10:FF:000040">
    <property type="entry name" value="zinc carboxypeptidase"/>
    <property type="match status" value="1"/>
</dbReference>
<evidence type="ECO:0000256" key="13">
    <source>
        <dbReference type="ARBA" id="ARBA00057299"/>
    </source>
</evidence>
<evidence type="ECO:0000313" key="18">
    <source>
        <dbReference type="EMBL" id="PNF39276.1"/>
    </source>
</evidence>
<evidence type="ECO:0000256" key="5">
    <source>
        <dbReference type="ARBA" id="ARBA00022645"/>
    </source>
</evidence>
<keyword evidence="9" id="KW-0378">Hydrolase</keyword>
<dbReference type="SUPFAM" id="SSF54897">
    <property type="entry name" value="Protease propeptides/inhibitors"/>
    <property type="match status" value="1"/>
</dbReference>
<dbReference type="OrthoDB" id="3626597at2759"/>
<evidence type="ECO:0000313" key="19">
    <source>
        <dbReference type="Proteomes" id="UP000235965"/>
    </source>
</evidence>
<feature type="active site" description="Proton donor/acceptor" evidence="15">
    <location>
        <position position="372"/>
    </location>
</feature>
<dbReference type="Gene3D" id="3.40.630.10">
    <property type="entry name" value="Zn peptidases"/>
    <property type="match status" value="1"/>
</dbReference>
<dbReference type="PANTHER" id="PTHR11705">
    <property type="entry name" value="PROTEASE FAMILY M14 CARBOXYPEPTIDASE A,B"/>
    <property type="match status" value="1"/>
</dbReference>
<dbReference type="Proteomes" id="UP000235965">
    <property type="component" value="Unassembled WGS sequence"/>
</dbReference>
<feature type="signal peptide" evidence="16">
    <location>
        <begin position="1"/>
        <end position="17"/>
    </location>
</feature>
<accession>A0A2J7REM7</accession>
<keyword evidence="10" id="KW-0862">Zinc</keyword>
<evidence type="ECO:0000256" key="12">
    <source>
        <dbReference type="ARBA" id="ARBA00023157"/>
    </source>
</evidence>
<dbReference type="InterPro" id="IPR003146">
    <property type="entry name" value="M14A_act_pep"/>
</dbReference>
<evidence type="ECO:0000259" key="17">
    <source>
        <dbReference type="PROSITE" id="PS52035"/>
    </source>
</evidence>
<evidence type="ECO:0000256" key="4">
    <source>
        <dbReference type="ARBA" id="ARBA00022525"/>
    </source>
</evidence>
<sequence length="413" mass="46942">MEILRTICLLILAVVHADRATYDKYQVRRVVPESQEQLEVLRDLEKNSNGLSFWVGPSRVQKAVDIMVPPHMLPQFDEIMASLNLRSEVYIKNVQHLIDTERPKVRPRADFGWTDYYSLDAIYAWLDSLVETYPEVLIPITVGRTYEGRQIRGVKLSFKEGNRGVILEGGIHAREWISPATVTYILNKLLTSQDPVMQDLVQSFDYYVFPSVNPDGYVYTHTTDRMWRKTRSQGGNRCFGADANRNFDFHWLEIGASSSPCSDTYAGSAPFSEIETRVLSEYLTSIADQFDAYLTFHSYSQLLLFPYGHNNDNVSNYDELLALGQAAVSALANNNGTQYAVGNIYSTIYPTSGVSMDWVRGVFNTPYTYSWELRDKGNHGFLLPADQIIDTAEETLVSLIVILRHAKEKLGRN</sequence>
<protein>
    <recommendedName>
        <fullName evidence="14">Zinc carboxypeptidase A 1</fullName>
    </recommendedName>
</protein>
<dbReference type="Pfam" id="PF02244">
    <property type="entry name" value="Propep_M14"/>
    <property type="match status" value="1"/>
</dbReference>
<evidence type="ECO:0000256" key="2">
    <source>
        <dbReference type="ARBA" id="ARBA00004613"/>
    </source>
</evidence>
<dbReference type="PROSITE" id="PS52035">
    <property type="entry name" value="PEPTIDASE_M14"/>
    <property type="match status" value="1"/>
</dbReference>
<comment type="caution">
    <text evidence="18">The sequence shown here is derived from an EMBL/GenBank/DDBJ whole genome shotgun (WGS) entry which is preliminary data.</text>
</comment>
<feature type="domain" description="Peptidase M14" evidence="17">
    <location>
        <begin position="115"/>
        <end position="406"/>
    </location>
</feature>
<dbReference type="GO" id="GO:0006508">
    <property type="term" value="P:proteolysis"/>
    <property type="evidence" value="ECO:0007669"/>
    <property type="project" value="UniProtKB-KW"/>
</dbReference>
<dbReference type="Pfam" id="PF00246">
    <property type="entry name" value="Peptidase_M14"/>
    <property type="match status" value="1"/>
</dbReference>
<keyword evidence="8 16" id="KW-0732">Signal</keyword>
<reference evidence="18 19" key="1">
    <citation type="submission" date="2017-12" db="EMBL/GenBank/DDBJ databases">
        <title>Hemimetabolous genomes reveal molecular basis of termite eusociality.</title>
        <authorList>
            <person name="Harrison M.C."/>
            <person name="Jongepier E."/>
            <person name="Robertson H.M."/>
            <person name="Arning N."/>
            <person name="Bitard-Feildel T."/>
            <person name="Chao H."/>
            <person name="Childers C.P."/>
            <person name="Dinh H."/>
            <person name="Doddapaneni H."/>
            <person name="Dugan S."/>
            <person name="Gowin J."/>
            <person name="Greiner C."/>
            <person name="Han Y."/>
            <person name="Hu H."/>
            <person name="Hughes D.S.T."/>
            <person name="Huylmans A.-K."/>
            <person name="Kemena C."/>
            <person name="Kremer L.P.M."/>
            <person name="Lee S.L."/>
            <person name="Lopez-Ezquerra A."/>
            <person name="Mallet L."/>
            <person name="Monroy-Kuhn J.M."/>
            <person name="Moser A."/>
            <person name="Murali S.C."/>
            <person name="Muzny D.M."/>
            <person name="Otani S."/>
            <person name="Piulachs M.-D."/>
            <person name="Poelchau M."/>
            <person name="Qu J."/>
            <person name="Schaub F."/>
            <person name="Wada-Katsumata A."/>
            <person name="Worley K.C."/>
            <person name="Xie Q."/>
            <person name="Ylla G."/>
            <person name="Poulsen M."/>
            <person name="Gibbs R.A."/>
            <person name="Schal C."/>
            <person name="Richards S."/>
            <person name="Belles X."/>
            <person name="Korb J."/>
            <person name="Bornberg-Bauer E."/>
        </authorList>
    </citation>
    <scope>NUCLEOTIDE SEQUENCE [LARGE SCALE GENOMIC DNA]</scope>
    <source>
        <tissue evidence="18">Whole body</tissue>
    </source>
</reference>
<evidence type="ECO:0000256" key="3">
    <source>
        <dbReference type="ARBA" id="ARBA00005988"/>
    </source>
</evidence>
<evidence type="ECO:0000256" key="6">
    <source>
        <dbReference type="ARBA" id="ARBA00022670"/>
    </source>
</evidence>
<evidence type="ECO:0000256" key="15">
    <source>
        <dbReference type="PROSITE-ProRule" id="PRU01379"/>
    </source>
</evidence>
<dbReference type="PANTHER" id="PTHR11705:SF153">
    <property type="entry name" value="ZINC CARBOXYPEPTIDASE A 1-LIKE PROTEIN"/>
    <property type="match status" value="1"/>
</dbReference>
<dbReference type="SUPFAM" id="SSF53187">
    <property type="entry name" value="Zn-dependent exopeptidases"/>
    <property type="match status" value="1"/>
</dbReference>
<organism evidence="18 19">
    <name type="scientific">Cryptotermes secundus</name>
    <dbReference type="NCBI Taxonomy" id="105785"/>
    <lineage>
        <taxon>Eukaryota</taxon>
        <taxon>Metazoa</taxon>
        <taxon>Ecdysozoa</taxon>
        <taxon>Arthropoda</taxon>
        <taxon>Hexapoda</taxon>
        <taxon>Insecta</taxon>
        <taxon>Pterygota</taxon>
        <taxon>Neoptera</taxon>
        <taxon>Polyneoptera</taxon>
        <taxon>Dictyoptera</taxon>
        <taxon>Blattodea</taxon>
        <taxon>Blattoidea</taxon>
        <taxon>Termitoidae</taxon>
        <taxon>Kalotermitidae</taxon>
        <taxon>Cryptotermitinae</taxon>
        <taxon>Cryptotermes</taxon>
    </lineage>
</organism>
<dbReference type="AlphaFoldDB" id="A0A2J7REM7"/>
<dbReference type="InterPro" id="IPR036990">
    <property type="entry name" value="M14A-like_propep"/>
</dbReference>
<keyword evidence="6" id="KW-0645">Protease</keyword>
<keyword evidence="19" id="KW-1185">Reference proteome</keyword>
<feature type="chain" id="PRO_5014446025" description="Zinc carboxypeptidase A 1" evidence="16">
    <location>
        <begin position="18"/>
        <end position="413"/>
    </location>
</feature>
<dbReference type="PROSITE" id="PS00133">
    <property type="entry name" value="CARBOXYPEPT_ZN_2"/>
    <property type="match status" value="1"/>
</dbReference>
<evidence type="ECO:0000256" key="14">
    <source>
        <dbReference type="ARBA" id="ARBA00069039"/>
    </source>
</evidence>
<dbReference type="EMBL" id="NEVH01004959">
    <property type="protein sequence ID" value="PNF39276.1"/>
    <property type="molecule type" value="Genomic_DNA"/>
</dbReference>
<keyword evidence="4" id="KW-0964">Secreted</keyword>
<evidence type="ECO:0000256" key="8">
    <source>
        <dbReference type="ARBA" id="ARBA00022729"/>
    </source>
</evidence>
<evidence type="ECO:0000256" key="11">
    <source>
        <dbReference type="ARBA" id="ARBA00023049"/>
    </source>
</evidence>
<evidence type="ECO:0000256" key="10">
    <source>
        <dbReference type="ARBA" id="ARBA00022833"/>
    </source>
</evidence>